<dbReference type="InterPro" id="IPR036770">
    <property type="entry name" value="Ankyrin_rpt-contain_sf"/>
</dbReference>
<gene>
    <name evidence="5" type="ORF">BKA67DRAFT_551471</name>
</gene>
<feature type="region of interest" description="Disordered" evidence="4">
    <location>
        <begin position="255"/>
        <end position="275"/>
    </location>
</feature>
<feature type="region of interest" description="Disordered" evidence="4">
    <location>
        <begin position="82"/>
        <end position="123"/>
    </location>
</feature>
<sequence length="702" mass="78370">MSYSIHEQASPATSNATNRTNRGGRPKDWTEPRTRRLSRLYVYTSLKVDDILKILEDDVWCPGKEAANKHLHKLLGKDPRWMRPKDVTEQRQRMAGLKTSDRGRSSSQSSSISQNMQSPMSAVHDPFTQTYQRTGTMDSSSFGRSSASSLEKNDTFMFNSPMPPRTNTRTFNIPTAANHNTGLRNLNNSSTTSFARYIPGVGRQGTSMTTSTNFSVASDKTREAYYSIKEKLHGHEVSDLKDIFRLLKRFTISNEADSERSSSSPSSATGIFQPPSFARFHGQTEGVTVPGLPRYTLPGEFIQTEHSSYDSMSGKDQFGNTMYHFLAASEEDMDNLIGLISQESQAYNPLLNVTNTGGQTFLHVLHKGWFREDSRLIELANELLRKQFNFHATDNYGRTFFHVLRQNMNADSVLIRKVTGLFGNNMSLLNRRDAFGAKPMQLRAATFPTNREEARPTLLTIPSAAGRSQQKITDHAQLLRIINGANTSPNGPSQEDAQGRNALHCLSEVILGVESIEAHANGTKLGKRKRNAQDETVPQNCPLSQRLQYLETVLQANVDVNHYNASGNTVLMSFVSHIIDGEDDKDFEQLIKRLLKAGANLESRNRNGETVLQVAAKLGQKFAVKVLLEQGANFHVHNSDGRSVLQTIDDQTRLSGDNAEDLARLEATRGVLTGRFSKFQVIQQPTLLQEWQVRSAISPKLV</sequence>
<accession>A0A9P9A0S6</accession>
<dbReference type="PROSITE" id="PS50297">
    <property type="entry name" value="ANK_REP_REGION"/>
    <property type="match status" value="1"/>
</dbReference>
<dbReference type="EMBL" id="JAGPXC010000002">
    <property type="protein sequence ID" value="KAH6656285.1"/>
    <property type="molecule type" value="Genomic_DNA"/>
</dbReference>
<dbReference type="Proteomes" id="UP000758603">
    <property type="component" value="Unassembled WGS sequence"/>
</dbReference>
<dbReference type="PANTHER" id="PTHR24198:SF165">
    <property type="entry name" value="ANKYRIN REPEAT-CONTAINING PROTEIN-RELATED"/>
    <property type="match status" value="1"/>
</dbReference>
<dbReference type="RefSeq" id="XP_045960519.1">
    <property type="nucleotide sequence ID" value="XM_046101748.1"/>
</dbReference>
<dbReference type="GeneID" id="70130640"/>
<dbReference type="PANTHER" id="PTHR24198">
    <property type="entry name" value="ANKYRIN REPEAT AND PROTEIN KINASE DOMAIN-CONTAINING PROTEIN"/>
    <property type="match status" value="1"/>
</dbReference>
<organism evidence="5 6">
    <name type="scientific">Truncatella angustata</name>
    <dbReference type="NCBI Taxonomy" id="152316"/>
    <lineage>
        <taxon>Eukaryota</taxon>
        <taxon>Fungi</taxon>
        <taxon>Dikarya</taxon>
        <taxon>Ascomycota</taxon>
        <taxon>Pezizomycotina</taxon>
        <taxon>Sordariomycetes</taxon>
        <taxon>Xylariomycetidae</taxon>
        <taxon>Amphisphaeriales</taxon>
        <taxon>Sporocadaceae</taxon>
        <taxon>Truncatella</taxon>
    </lineage>
</organism>
<keyword evidence="6" id="KW-1185">Reference proteome</keyword>
<dbReference type="Gene3D" id="1.25.40.20">
    <property type="entry name" value="Ankyrin repeat-containing domain"/>
    <property type="match status" value="2"/>
</dbReference>
<proteinExistence type="predicted"/>
<evidence type="ECO:0000256" key="3">
    <source>
        <dbReference type="PROSITE-ProRule" id="PRU00023"/>
    </source>
</evidence>
<dbReference type="InterPro" id="IPR002110">
    <property type="entry name" value="Ankyrin_rpt"/>
</dbReference>
<feature type="compositionally biased region" description="Basic and acidic residues" evidence="4">
    <location>
        <begin position="82"/>
        <end position="92"/>
    </location>
</feature>
<evidence type="ECO:0000256" key="2">
    <source>
        <dbReference type="ARBA" id="ARBA00023043"/>
    </source>
</evidence>
<dbReference type="Pfam" id="PF12796">
    <property type="entry name" value="Ank_2"/>
    <property type="match status" value="1"/>
</dbReference>
<feature type="compositionally biased region" description="Low complexity" evidence="4">
    <location>
        <begin position="105"/>
        <end position="121"/>
    </location>
</feature>
<evidence type="ECO:0000256" key="1">
    <source>
        <dbReference type="ARBA" id="ARBA00022737"/>
    </source>
</evidence>
<protein>
    <submittedName>
        <fullName evidence="5">Uncharacterized protein</fullName>
    </submittedName>
</protein>
<comment type="caution">
    <text evidence="5">The sequence shown here is derived from an EMBL/GenBank/DDBJ whole genome shotgun (WGS) entry which is preliminary data.</text>
</comment>
<feature type="compositionally biased region" description="Polar residues" evidence="4">
    <location>
        <begin position="1"/>
        <end position="21"/>
    </location>
</feature>
<evidence type="ECO:0000313" key="5">
    <source>
        <dbReference type="EMBL" id="KAH6656285.1"/>
    </source>
</evidence>
<keyword evidence="2 3" id="KW-0040">ANK repeat</keyword>
<name>A0A9P9A0S6_9PEZI</name>
<dbReference type="AlphaFoldDB" id="A0A9P9A0S6"/>
<dbReference type="SMART" id="SM00248">
    <property type="entry name" value="ANK"/>
    <property type="match status" value="2"/>
</dbReference>
<reference evidence="5" key="1">
    <citation type="journal article" date="2021" name="Nat. Commun.">
        <title>Genetic determinants of endophytism in the Arabidopsis root mycobiome.</title>
        <authorList>
            <person name="Mesny F."/>
            <person name="Miyauchi S."/>
            <person name="Thiergart T."/>
            <person name="Pickel B."/>
            <person name="Atanasova L."/>
            <person name="Karlsson M."/>
            <person name="Huettel B."/>
            <person name="Barry K.W."/>
            <person name="Haridas S."/>
            <person name="Chen C."/>
            <person name="Bauer D."/>
            <person name="Andreopoulos W."/>
            <person name="Pangilinan J."/>
            <person name="LaButti K."/>
            <person name="Riley R."/>
            <person name="Lipzen A."/>
            <person name="Clum A."/>
            <person name="Drula E."/>
            <person name="Henrissat B."/>
            <person name="Kohler A."/>
            <person name="Grigoriev I.V."/>
            <person name="Martin F.M."/>
            <person name="Hacquard S."/>
        </authorList>
    </citation>
    <scope>NUCLEOTIDE SEQUENCE</scope>
    <source>
        <strain evidence="5">MPI-SDFR-AT-0073</strain>
    </source>
</reference>
<dbReference type="SUPFAM" id="SSF48403">
    <property type="entry name" value="Ankyrin repeat"/>
    <property type="match status" value="1"/>
</dbReference>
<feature type="region of interest" description="Disordered" evidence="4">
    <location>
        <begin position="1"/>
        <end position="31"/>
    </location>
</feature>
<feature type="repeat" description="ANK" evidence="3">
    <location>
        <begin position="607"/>
        <end position="639"/>
    </location>
</feature>
<evidence type="ECO:0000313" key="6">
    <source>
        <dbReference type="Proteomes" id="UP000758603"/>
    </source>
</evidence>
<dbReference type="PROSITE" id="PS50088">
    <property type="entry name" value="ANK_REPEAT"/>
    <property type="match status" value="1"/>
</dbReference>
<keyword evidence="1" id="KW-0677">Repeat</keyword>
<evidence type="ECO:0000256" key="4">
    <source>
        <dbReference type="SAM" id="MobiDB-lite"/>
    </source>
</evidence>
<dbReference type="OrthoDB" id="194358at2759"/>